<dbReference type="PROSITE" id="PS51186">
    <property type="entry name" value="GNAT"/>
    <property type="match status" value="1"/>
</dbReference>
<dbReference type="InterPro" id="IPR016181">
    <property type="entry name" value="Acyl_CoA_acyltransferase"/>
</dbReference>
<reference evidence="4" key="1">
    <citation type="journal article" date="2023" name="Int. J. Syst. Evol. Microbiol.">
        <title>Streptomyces meridianus sp. nov. isolated from brackish water of the Tagus estuary in Alcochete, Portugal.</title>
        <authorList>
            <person name="Santos J.D.N."/>
            <person name="Klimek D."/>
            <person name="Calusinska M."/>
            <person name="Lobo Da Cunha A."/>
            <person name="Catita J."/>
            <person name="Goncalves H."/>
            <person name="Gonzalez I."/>
            <person name="Reyes F."/>
            <person name="Lage O.M."/>
        </authorList>
    </citation>
    <scope>NUCLEOTIDE SEQUENCE</scope>
    <source>
        <strain evidence="4">MTZ3.1</strain>
    </source>
</reference>
<keyword evidence="5" id="KW-1185">Reference proteome</keyword>
<evidence type="ECO:0000313" key="4">
    <source>
        <dbReference type="EMBL" id="MCM2577263.1"/>
    </source>
</evidence>
<dbReference type="Pfam" id="PF00583">
    <property type="entry name" value="Acetyltransf_1"/>
    <property type="match status" value="1"/>
</dbReference>
<dbReference type="InterPro" id="IPR051016">
    <property type="entry name" value="Diverse_Substrate_AcTransf"/>
</dbReference>
<dbReference type="Gene3D" id="3.40.630.30">
    <property type="match status" value="1"/>
</dbReference>
<dbReference type="CDD" id="cd04301">
    <property type="entry name" value="NAT_SF"/>
    <property type="match status" value="1"/>
</dbReference>
<evidence type="ECO:0000256" key="2">
    <source>
        <dbReference type="ARBA" id="ARBA00023315"/>
    </source>
</evidence>
<dbReference type="InterPro" id="IPR000182">
    <property type="entry name" value="GNAT_dom"/>
</dbReference>
<name>A0ABT0X5S0_9ACTN</name>
<dbReference type="Proteomes" id="UP001167160">
    <property type="component" value="Unassembled WGS sequence"/>
</dbReference>
<dbReference type="PANTHER" id="PTHR10545">
    <property type="entry name" value="DIAMINE N-ACETYLTRANSFERASE"/>
    <property type="match status" value="1"/>
</dbReference>
<keyword evidence="2" id="KW-0012">Acyltransferase</keyword>
<feature type="domain" description="N-acetyltransferase" evidence="3">
    <location>
        <begin position="1"/>
        <end position="156"/>
    </location>
</feature>
<keyword evidence="1" id="KW-0808">Transferase</keyword>
<dbReference type="SUPFAM" id="SSF55729">
    <property type="entry name" value="Acyl-CoA N-acyltransferases (Nat)"/>
    <property type="match status" value="1"/>
</dbReference>
<sequence>MIRTATPGDVPAIVTMIRELAAYEKAEHEVEATEGHLHSALFGESPAVFAHIAEADGRIEGFALWFLNFSTWRGVHGIYLEDLYVRPEARGQGHGKALLAELARICVERGYGRLDWSVLDWNTPSIDFYRSLGAAAMDEWTGFRLTGESLVRLGAG</sequence>
<gene>
    <name evidence="4" type="ORF">M1E25_07845</name>
</gene>
<organism evidence="4 5">
    <name type="scientific">Streptomyces meridianus</name>
    <dbReference type="NCBI Taxonomy" id="2938945"/>
    <lineage>
        <taxon>Bacteria</taxon>
        <taxon>Bacillati</taxon>
        <taxon>Actinomycetota</taxon>
        <taxon>Actinomycetes</taxon>
        <taxon>Kitasatosporales</taxon>
        <taxon>Streptomycetaceae</taxon>
        <taxon>Streptomyces</taxon>
    </lineage>
</organism>
<proteinExistence type="predicted"/>
<protein>
    <submittedName>
        <fullName evidence="4">GNAT family N-acetyltransferase</fullName>
    </submittedName>
</protein>
<accession>A0ABT0X5S0</accession>
<dbReference type="EMBL" id="JAMQGM010000017">
    <property type="protein sequence ID" value="MCM2577263.1"/>
    <property type="molecule type" value="Genomic_DNA"/>
</dbReference>
<evidence type="ECO:0000259" key="3">
    <source>
        <dbReference type="PROSITE" id="PS51186"/>
    </source>
</evidence>
<evidence type="ECO:0000313" key="5">
    <source>
        <dbReference type="Proteomes" id="UP001167160"/>
    </source>
</evidence>
<evidence type="ECO:0000256" key="1">
    <source>
        <dbReference type="ARBA" id="ARBA00022679"/>
    </source>
</evidence>
<comment type="caution">
    <text evidence="4">The sequence shown here is derived from an EMBL/GenBank/DDBJ whole genome shotgun (WGS) entry which is preliminary data.</text>
</comment>
<dbReference type="PANTHER" id="PTHR10545:SF29">
    <property type="entry name" value="GH14572P-RELATED"/>
    <property type="match status" value="1"/>
</dbReference>
<dbReference type="RefSeq" id="WP_251411769.1">
    <property type="nucleotide sequence ID" value="NZ_JAMQGM010000017.1"/>
</dbReference>